<dbReference type="PANTHER" id="PTHR12532:SF0">
    <property type="entry name" value="TRANSLATIONAL ACTIVATOR OF CYTOCHROME C OXIDASE 1"/>
    <property type="match status" value="1"/>
</dbReference>
<organism evidence="3 4">
    <name type="scientific">Cryptococcus floricola</name>
    <dbReference type="NCBI Taxonomy" id="2591691"/>
    <lineage>
        <taxon>Eukaryota</taxon>
        <taxon>Fungi</taxon>
        <taxon>Dikarya</taxon>
        <taxon>Basidiomycota</taxon>
        <taxon>Agaricomycotina</taxon>
        <taxon>Tremellomycetes</taxon>
        <taxon>Tremellales</taxon>
        <taxon>Cryptococcaceae</taxon>
        <taxon>Cryptococcus</taxon>
    </lineage>
</organism>
<comment type="caution">
    <text evidence="3">The sequence shown here is derived from an EMBL/GenBank/DDBJ whole genome shotgun (WGS) entry which is preliminary data.</text>
</comment>
<dbReference type="InterPro" id="IPR026564">
    <property type="entry name" value="Transcrip_reg_TACO1-like_dom3"/>
</dbReference>
<name>A0A5D3B0B2_9TREE</name>
<dbReference type="InterPro" id="IPR029072">
    <property type="entry name" value="YebC-like"/>
</dbReference>
<dbReference type="SUPFAM" id="SSF75625">
    <property type="entry name" value="YebC-like"/>
    <property type="match status" value="1"/>
</dbReference>
<dbReference type="Gene3D" id="3.30.70.980">
    <property type="match status" value="2"/>
</dbReference>
<evidence type="ECO:0000256" key="1">
    <source>
        <dbReference type="ARBA" id="ARBA00008724"/>
    </source>
</evidence>
<dbReference type="InterPro" id="IPR002876">
    <property type="entry name" value="Transcrip_reg_TACO1-like"/>
</dbReference>
<dbReference type="InterPro" id="IPR048300">
    <property type="entry name" value="TACO1_YebC-like_2nd/3rd_dom"/>
</dbReference>
<dbReference type="PANTHER" id="PTHR12532">
    <property type="entry name" value="TRANSLATIONAL ACTIVATOR OF CYTOCHROME C OXIDASE 1"/>
    <property type="match status" value="1"/>
</dbReference>
<accession>A0A5D3B0B2</accession>
<dbReference type="AlphaFoldDB" id="A0A5D3B0B2"/>
<dbReference type="InterPro" id="IPR017856">
    <property type="entry name" value="Integrase-like_N"/>
</dbReference>
<evidence type="ECO:0000313" key="4">
    <source>
        <dbReference type="Proteomes" id="UP000322245"/>
    </source>
</evidence>
<feature type="domain" description="TACO1/YebC-like second and third" evidence="2">
    <location>
        <begin position="48"/>
        <end position="229"/>
    </location>
</feature>
<dbReference type="EMBL" id="NIDF01000034">
    <property type="protein sequence ID" value="TYJ55783.1"/>
    <property type="molecule type" value="Genomic_DNA"/>
</dbReference>
<reference evidence="3 4" key="1">
    <citation type="submission" date="2017-05" db="EMBL/GenBank/DDBJ databases">
        <title>The Genome Sequence of Tsuchiyaea wingfieldii DSM 27421.</title>
        <authorList>
            <person name="Cuomo C."/>
            <person name="Passer A."/>
            <person name="Billmyre B."/>
            <person name="Heitman J."/>
        </authorList>
    </citation>
    <scope>NUCLEOTIDE SEQUENCE [LARGE SCALE GENOMIC DNA]</scope>
    <source>
        <strain evidence="3 4">DSM 27421</strain>
    </source>
</reference>
<dbReference type="Pfam" id="PF01709">
    <property type="entry name" value="Transcrip_reg"/>
    <property type="match status" value="1"/>
</dbReference>
<evidence type="ECO:0000313" key="3">
    <source>
        <dbReference type="EMBL" id="TYJ55783.1"/>
    </source>
</evidence>
<protein>
    <recommendedName>
        <fullName evidence="2">TACO1/YebC-like second and third domain-containing protein</fullName>
    </recommendedName>
</protein>
<proteinExistence type="inferred from homology"/>
<evidence type="ECO:0000259" key="2">
    <source>
        <dbReference type="Pfam" id="PF01709"/>
    </source>
</evidence>
<dbReference type="Gene3D" id="1.10.10.200">
    <property type="match status" value="1"/>
</dbReference>
<gene>
    <name evidence="3" type="ORF">B9479_003561</name>
</gene>
<sequence length="230" mass="24583">MRPPASPDPAFNSKLTTALQRAKEQGLTKQGIENAMARARVVAEGGGQTVVYEALAAGGQVALLIECNTQNASRLVKRVKELLSKNGAQTSAVSFLFEKKGSITLTPNENEGEGGGRGGFEALFDAAVEAGAEDVREVENDEGGVEYEVITTPSTLSPITQLLQLQPNPGYTIQSSELIFVPNEPLKVLEEGQEGEGGEGVREEVVESVGRLVDVLEEETEVEKVWTNLE</sequence>
<comment type="similarity">
    <text evidence="1">Belongs to the TACO1 family.</text>
</comment>
<dbReference type="GO" id="GO:0005739">
    <property type="term" value="C:mitochondrion"/>
    <property type="evidence" value="ECO:0007669"/>
    <property type="project" value="TreeGrafter"/>
</dbReference>
<keyword evidence="4" id="KW-1185">Reference proteome</keyword>
<dbReference type="Proteomes" id="UP000322245">
    <property type="component" value="Unassembled WGS sequence"/>
</dbReference>